<dbReference type="Proteomes" id="UP000250796">
    <property type="component" value="Chromosome MESINF"/>
</dbReference>
<evidence type="ECO:0000256" key="3">
    <source>
        <dbReference type="ARBA" id="ARBA00023163"/>
    </source>
</evidence>
<sequence length="144" mass="17098">MTSVKEKLITIVERFSTLMAEREERALNNEGSSRLTVRQMYYLNIIAKMDRPTISQMAERLSVTKPTVTTTVRKFIEEGYLKRIQSEGDRRIFWLELTNRGRKVIQTYYKIHKDFSHKICEVLDTREAQELIKILEKILRKIDS</sequence>
<dbReference type="InterPro" id="IPR000835">
    <property type="entry name" value="HTH_MarR-typ"/>
</dbReference>
<dbReference type="SMART" id="SM00347">
    <property type="entry name" value="HTH_MARR"/>
    <property type="match status" value="1"/>
</dbReference>
<evidence type="ECO:0000256" key="1">
    <source>
        <dbReference type="ARBA" id="ARBA00023015"/>
    </source>
</evidence>
<dbReference type="GO" id="GO:0003700">
    <property type="term" value="F:DNA-binding transcription factor activity"/>
    <property type="evidence" value="ECO:0007669"/>
    <property type="project" value="InterPro"/>
</dbReference>
<protein>
    <submittedName>
        <fullName evidence="5">Transcriptional regulator, MarR family</fullName>
    </submittedName>
</protein>
<dbReference type="KEGG" id="minf:MESINF_0407"/>
<proteinExistence type="predicted"/>
<dbReference type="PANTHER" id="PTHR42756">
    <property type="entry name" value="TRANSCRIPTIONAL REGULATOR, MARR"/>
    <property type="match status" value="1"/>
</dbReference>
<dbReference type="SUPFAM" id="SSF46785">
    <property type="entry name" value="Winged helix' DNA-binding domain"/>
    <property type="match status" value="1"/>
</dbReference>
<keyword evidence="2" id="KW-0238">DNA-binding</keyword>
<evidence type="ECO:0000256" key="2">
    <source>
        <dbReference type="ARBA" id="ARBA00023125"/>
    </source>
</evidence>
<keyword evidence="1" id="KW-0805">Transcription regulation</keyword>
<evidence type="ECO:0000313" key="6">
    <source>
        <dbReference type="Proteomes" id="UP000250796"/>
    </source>
</evidence>
<dbReference type="AlphaFoldDB" id="A0A7Z7LE20"/>
<evidence type="ECO:0000313" key="5">
    <source>
        <dbReference type="EMBL" id="SSC11856.1"/>
    </source>
</evidence>
<evidence type="ECO:0000259" key="4">
    <source>
        <dbReference type="PROSITE" id="PS50995"/>
    </source>
</evidence>
<organism evidence="5 6">
    <name type="scientific">Mesotoga infera</name>
    <dbReference type="NCBI Taxonomy" id="1236046"/>
    <lineage>
        <taxon>Bacteria</taxon>
        <taxon>Thermotogati</taxon>
        <taxon>Thermotogota</taxon>
        <taxon>Thermotogae</taxon>
        <taxon>Kosmotogales</taxon>
        <taxon>Kosmotogaceae</taxon>
        <taxon>Mesotoga</taxon>
    </lineage>
</organism>
<feature type="domain" description="HTH marR-type" evidence="4">
    <location>
        <begin position="5"/>
        <end position="140"/>
    </location>
</feature>
<dbReference type="EMBL" id="LS974202">
    <property type="protein sequence ID" value="SSC11856.1"/>
    <property type="molecule type" value="Genomic_DNA"/>
</dbReference>
<keyword evidence="6" id="KW-1185">Reference proteome</keyword>
<dbReference type="InterPro" id="IPR036388">
    <property type="entry name" value="WH-like_DNA-bd_sf"/>
</dbReference>
<dbReference type="RefSeq" id="WP_169698292.1">
    <property type="nucleotide sequence ID" value="NZ_LS974202.1"/>
</dbReference>
<accession>A0A7Z7LE20</accession>
<keyword evidence="3" id="KW-0804">Transcription</keyword>
<name>A0A7Z7LE20_9BACT</name>
<dbReference type="Gene3D" id="1.10.10.10">
    <property type="entry name" value="Winged helix-like DNA-binding domain superfamily/Winged helix DNA-binding domain"/>
    <property type="match status" value="1"/>
</dbReference>
<dbReference type="GO" id="GO:0003677">
    <property type="term" value="F:DNA binding"/>
    <property type="evidence" value="ECO:0007669"/>
    <property type="project" value="UniProtKB-KW"/>
</dbReference>
<gene>
    <name evidence="5" type="ORF">MESINF_0407</name>
</gene>
<dbReference type="InterPro" id="IPR036390">
    <property type="entry name" value="WH_DNA-bd_sf"/>
</dbReference>
<dbReference type="Pfam" id="PF01047">
    <property type="entry name" value="MarR"/>
    <property type="match status" value="1"/>
</dbReference>
<dbReference type="PANTHER" id="PTHR42756:SF1">
    <property type="entry name" value="TRANSCRIPTIONAL REPRESSOR OF EMRAB OPERON"/>
    <property type="match status" value="1"/>
</dbReference>
<dbReference type="PROSITE" id="PS50995">
    <property type="entry name" value="HTH_MARR_2"/>
    <property type="match status" value="1"/>
</dbReference>
<reference evidence="5 6" key="1">
    <citation type="submission" date="2017-01" db="EMBL/GenBank/DDBJ databases">
        <authorList>
            <person name="Erauso G."/>
        </authorList>
    </citation>
    <scope>NUCLEOTIDE SEQUENCE [LARGE SCALE GENOMIC DNA]</scope>
    <source>
        <strain evidence="5">MESINF1</strain>
    </source>
</reference>
<dbReference type="PRINTS" id="PR00598">
    <property type="entry name" value="HTHMARR"/>
</dbReference>